<name>A0A7S0ZDH4_9RHOD</name>
<gene>
    <name evidence="1" type="ORF">TOLI1172_LOCUS2818</name>
</gene>
<proteinExistence type="predicted"/>
<evidence type="ECO:0000313" key="1">
    <source>
        <dbReference type="EMBL" id="CAD8818429.1"/>
    </source>
</evidence>
<dbReference type="InterPro" id="IPR010775">
    <property type="entry name" value="DUF1365"/>
</dbReference>
<accession>A0A7S0ZDH4</accession>
<dbReference type="PANTHER" id="PTHR33973">
    <property type="entry name" value="OS07G0153300 PROTEIN"/>
    <property type="match status" value="1"/>
</dbReference>
<organism evidence="1">
    <name type="scientific">Timspurckia oligopyrenoides</name>
    <dbReference type="NCBI Taxonomy" id="708627"/>
    <lineage>
        <taxon>Eukaryota</taxon>
        <taxon>Rhodophyta</taxon>
        <taxon>Bangiophyceae</taxon>
        <taxon>Porphyridiales</taxon>
        <taxon>Porphyridiaceae</taxon>
        <taxon>Timspurckia</taxon>
    </lineage>
</organism>
<dbReference type="PANTHER" id="PTHR33973:SF4">
    <property type="entry name" value="OS07G0153300 PROTEIN"/>
    <property type="match status" value="1"/>
</dbReference>
<dbReference type="Pfam" id="PF07103">
    <property type="entry name" value="DUF1365"/>
    <property type="match status" value="1"/>
</dbReference>
<protein>
    <submittedName>
        <fullName evidence="1">Uncharacterized protein</fullName>
    </submittedName>
</protein>
<dbReference type="AlphaFoldDB" id="A0A7S0ZDH4"/>
<reference evidence="1" key="1">
    <citation type="submission" date="2021-01" db="EMBL/GenBank/DDBJ databases">
        <authorList>
            <person name="Corre E."/>
            <person name="Pelletier E."/>
            <person name="Niang G."/>
            <person name="Scheremetjew M."/>
            <person name="Finn R."/>
            <person name="Kale V."/>
            <person name="Holt S."/>
            <person name="Cochrane G."/>
            <person name="Meng A."/>
            <person name="Brown T."/>
            <person name="Cohen L."/>
        </authorList>
    </citation>
    <scope>NUCLEOTIDE SEQUENCE</scope>
    <source>
        <strain evidence="1">CCMP3278</strain>
    </source>
</reference>
<dbReference type="EMBL" id="HBFP01003991">
    <property type="protein sequence ID" value="CAD8818429.1"/>
    <property type="molecule type" value="Transcribed_RNA"/>
</dbReference>
<sequence length="383" mass="44060">MIQWIVQANQIWGWVIVTVIRCVTIHRGERSETTRRADAAVAALSSKTLESMCDEEMEDNVIDPLKHYVVNGTVTHTRYHPVFNTFQYNLYMTLLSLSALEQHSDHGMHRFVFKSNPNSNIPSICTFNHKHHSALTSSSYETTPISYKQCIYTLIEQHLGIHCNRGEIMLLTHVSTFGIVFNPISIYYVFNTPPNQNQLQFIVAEVSNIPWFQQHIYILNYSNSTQHDHPKHPKQFHVSPFAPIQNVTYAWNISNPIVSSIFIKTCLYSNDIDAIYTPNGHDNREYSTNQEQKELVLFLSAVLKSTCVVEMSSASLMQNVLMNPLITARIMLGIHYEAIKLYFKKGITFYPHPDECQTQLSKCIETVVHLTSSITHYFTRIIQ</sequence>